<evidence type="ECO:0000313" key="3">
    <source>
        <dbReference type="Proteomes" id="UP000536275"/>
    </source>
</evidence>
<gene>
    <name evidence="2" type="ORF">FOB64_004290</name>
</gene>
<comment type="caution">
    <text evidence="2">The sequence shown here is derived from an EMBL/GenBank/DDBJ whole genome shotgun (WGS) entry which is preliminary data.</text>
</comment>
<sequence>MAETYQSTLYSELFNDSIDNDDDFYKSIFVTPIAKDLLTTVLNTNTEAIVLTSEVSDKNLLILSRIYFSGLKVLAQATNYHPSDVTKLSNEKVKSIVGISKQNRTVSSEKLFDDESGDITELNGNVSKNTSKQTLNEFDDGDDLTTLSGGRQGSQDSLSNNPGFPLKDENAFSNLSEKDRIDLIGNVLKIFQVWFQNLIDVDFKLEVSQRSSGIQLKLRVFEFCGENSNGSFLIELFTILKSFLATAIKEIEDTDSESKFISLSAIKESINLLKKVFTSIFLDLDMHKKGDNEFKSLVKLLSVFFEVDFADEFWKLIKLTSPDLEDNNYKPPKIVLSLETMSTFYLLMGVLANTPSSLFSEGKRNADITTFSVEMKNPYKSYFSQDFKWDVFNQQVNSKLLPLFCVEFNYCYNFRPDLVLEQIQNSSLINWISGNRLSSDIYVNCLTSQTITNLEVNKKLSVAGSKSDLYCQELNKIYNSKIQNLQAKQSNEEMNLDLSKIFPVFLHMYTFAQNSSFNSILTTQQYHFYDKIDDRTDDELNNVELFEVWVCLLSYVFEYQYRSTLMQDLTQLALSTLLTLPLNNLVDYQINEYKWKLCHQKVPFVPLDLGAKGHKPSIFYILDTVQNLLRFNLTNRLHVVNLSMGLNLMYNILDHVKADSNIELDKYSWDNLFLSLFGLIKFIKKQNSLILKYINQRDLGSLTEECFLVLNLLLDTRFSSVKQVIVQEKSSFMGLFDSDETRSINYALIYNILLNFEVIQTLINEFGLSESEHLTNLFHCMEHFDKLFYLTEDSKKERLYKKTEVLDFDFDSPVFVAAINSFTDAKNSNQTENSTEGTQSPITYQYNQTLKYSLKQKQRAVLDDQAMFSLIHRTFFSE</sequence>
<proteinExistence type="predicted"/>
<protein>
    <submittedName>
        <fullName evidence="2">Uncharacterized protein</fullName>
    </submittedName>
</protein>
<feature type="compositionally biased region" description="Polar residues" evidence="1">
    <location>
        <begin position="153"/>
        <end position="162"/>
    </location>
</feature>
<reference evidence="2 3" key="1">
    <citation type="submission" date="2020-03" db="EMBL/GenBank/DDBJ databases">
        <title>FDA dAtabase for Regulatory Grade micrObial Sequences (FDA-ARGOS): Supporting development and validation of Infectious Disease Dx tests.</title>
        <authorList>
            <person name="Campos J."/>
            <person name="Goldberg B."/>
            <person name="Tallon L."/>
            <person name="Sadzewicz L."/>
            <person name="Vavikolanu K."/>
            <person name="Mehta A."/>
            <person name="Aluvathingal J."/>
            <person name="Nadendla S."/>
            <person name="Nandy P."/>
            <person name="Geyer C."/>
            <person name="Yan Y."/>
            <person name="Sichtig H."/>
        </authorList>
    </citation>
    <scope>NUCLEOTIDE SEQUENCE [LARGE SCALE GENOMIC DNA]</scope>
    <source>
        <strain evidence="2 3">FDAARGOS_656</strain>
    </source>
</reference>
<dbReference type="EMBL" id="JABWAD010000055">
    <property type="protein sequence ID" value="KAF6066828.1"/>
    <property type="molecule type" value="Genomic_DNA"/>
</dbReference>
<organism evidence="2 3">
    <name type="scientific">Candida albicans</name>
    <name type="common">Yeast</name>
    <dbReference type="NCBI Taxonomy" id="5476"/>
    <lineage>
        <taxon>Eukaryota</taxon>
        <taxon>Fungi</taxon>
        <taxon>Dikarya</taxon>
        <taxon>Ascomycota</taxon>
        <taxon>Saccharomycotina</taxon>
        <taxon>Pichiomycetes</taxon>
        <taxon>Debaryomycetaceae</taxon>
        <taxon>Candida/Lodderomyces clade</taxon>
        <taxon>Candida</taxon>
    </lineage>
</organism>
<name>A0A8H6BWU0_CANAX</name>
<dbReference type="Proteomes" id="UP000536275">
    <property type="component" value="Unassembled WGS sequence"/>
</dbReference>
<evidence type="ECO:0000256" key="1">
    <source>
        <dbReference type="SAM" id="MobiDB-lite"/>
    </source>
</evidence>
<feature type="region of interest" description="Disordered" evidence="1">
    <location>
        <begin position="131"/>
        <end position="163"/>
    </location>
</feature>
<evidence type="ECO:0000313" key="2">
    <source>
        <dbReference type="EMBL" id="KAF6066828.1"/>
    </source>
</evidence>
<dbReference type="AlphaFoldDB" id="A0A8H6BWU0"/>
<accession>A0A8H6BWU0</accession>